<dbReference type="InterPro" id="IPR013057">
    <property type="entry name" value="AA_transpt_TM"/>
</dbReference>
<dbReference type="Proteomes" id="UP000789524">
    <property type="component" value="Unassembled WGS sequence"/>
</dbReference>
<comment type="caution">
    <text evidence="7">The sequence shown here is derived from an EMBL/GenBank/DDBJ whole genome shotgun (WGS) entry which is preliminary data.</text>
</comment>
<evidence type="ECO:0000256" key="2">
    <source>
        <dbReference type="ARBA" id="ARBA00022692"/>
    </source>
</evidence>
<proteinExistence type="predicted"/>
<evidence type="ECO:0000313" key="8">
    <source>
        <dbReference type="Proteomes" id="UP000789524"/>
    </source>
</evidence>
<dbReference type="GO" id="GO:0015179">
    <property type="term" value="F:L-amino acid transmembrane transporter activity"/>
    <property type="evidence" value="ECO:0007669"/>
    <property type="project" value="TreeGrafter"/>
</dbReference>
<reference evidence="7" key="1">
    <citation type="submission" date="2021-09" db="EMBL/GenBank/DDBJ databases">
        <authorList>
            <person name="Martin H S."/>
        </authorList>
    </citation>
    <scope>NUCLEOTIDE SEQUENCE</scope>
</reference>
<name>A0A8J2W0R9_9NEOP</name>
<gene>
    <name evidence="7" type="ORF">DCHRY22_LOCUS4187</name>
</gene>
<dbReference type="AlphaFoldDB" id="A0A8J2W0R9"/>
<evidence type="ECO:0000256" key="3">
    <source>
        <dbReference type="ARBA" id="ARBA00022989"/>
    </source>
</evidence>
<feature type="transmembrane region" description="Helical" evidence="5">
    <location>
        <begin position="395"/>
        <end position="416"/>
    </location>
</feature>
<evidence type="ECO:0000256" key="1">
    <source>
        <dbReference type="ARBA" id="ARBA00004141"/>
    </source>
</evidence>
<dbReference type="OrthoDB" id="1684102at2759"/>
<feature type="transmembrane region" description="Helical" evidence="5">
    <location>
        <begin position="184"/>
        <end position="202"/>
    </location>
</feature>
<organism evidence="7 8">
    <name type="scientific">Danaus chrysippus</name>
    <name type="common">African queen</name>
    <dbReference type="NCBI Taxonomy" id="151541"/>
    <lineage>
        <taxon>Eukaryota</taxon>
        <taxon>Metazoa</taxon>
        <taxon>Ecdysozoa</taxon>
        <taxon>Arthropoda</taxon>
        <taxon>Hexapoda</taxon>
        <taxon>Insecta</taxon>
        <taxon>Pterygota</taxon>
        <taxon>Neoptera</taxon>
        <taxon>Endopterygota</taxon>
        <taxon>Lepidoptera</taxon>
        <taxon>Glossata</taxon>
        <taxon>Ditrysia</taxon>
        <taxon>Papilionoidea</taxon>
        <taxon>Nymphalidae</taxon>
        <taxon>Danainae</taxon>
        <taxon>Danaini</taxon>
        <taxon>Danaina</taxon>
        <taxon>Danaus</taxon>
        <taxon>Anosia</taxon>
    </lineage>
</organism>
<feature type="transmembrane region" description="Helical" evidence="5">
    <location>
        <begin position="281"/>
        <end position="307"/>
    </location>
</feature>
<evidence type="ECO:0000313" key="7">
    <source>
        <dbReference type="EMBL" id="CAG9562929.1"/>
    </source>
</evidence>
<feature type="transmembrane region" description="Helical" evidence="5">
    <location>
        <begin position="327"/>
        <end position="346"/>
    </location>
</feature>
<feature type="transmembrane region" description="Helical" evidence="5">
    <location>
        <begin position="437"/>
        <end position="455"/>
    </location>
</feature>
<keyword evidence="3 5" id="KW-1133">Transmembrane helix</keyword>
<dbReference type="PANTHER" id="PTHR22950">
    <property type="entry name" value="AMINO ACID TRANSPORTER"/>
    <property type="match status" value="1"/>
</dbReference>
<keyword evidence="2 5" id="KW-0812">Transmembrane</keyword>
<evidence type="ECO:0000259" key="6">
    <source>
        <dbReference type="Pfam" id="PF01490"/>
    </source>
</evidence>
<dbReference type="GO" id="GO:0005774">
    <property type="term" value="C:vacuolar membrane"/>
    <property type="evidence" value="ECO:0007669"/>
    <property type="project" value="TreeGrafter"/>
</dbReference>
<feature type="transmembrane region" description="Helical" evidence="5">
    <location>
        <begin position="367"/>
        <end position="389"/>
    </location>
</feature>
<protein>
    <submittedName>
        <fullName evidence="7">(African queen) hypothetical protein</fullName>
    </submittedName>
</protein>
<feature type="transmembrane region" description="Helical" evidence="5">
    <location>
        <begin position="85"/>
        <end position="106"/>
    </location>
</feature>
<evidence type="ECO:0000256" key="5">
    <source>
        <dbReference type="SAM" id="Phobius"/>
    </source>
</evidence>
<feature type="transmembrane region" description="Helical" evidence="5">
    <location>
        <begin position="148"/>
        <end position="172"/>
    </location>
</feature>
<sequence length="463" mass="51542">MGLRRGLVTSYFVCSMDEKNNVFRMESTTTLRSESVDLNEKYNPFENRNVPHTTSTLGSFFHLLKSALGTGLLAMPAAFKNSGLIPGSIGIVLVAIIATHCVHILVKTSRDICEECRLGSLSYTDTCVKVFKHGPNRLRSYTGFVRNFVDYAMAGVCIGGTSVYVIFIASSLKNILDHFYPEHKYSVELYCAILLLPLVVLTQVRHLKFLVPFSIFANVCLLLTFLATCYYTFMDLSKAADVNLISSVEQWPLFLSTAIFSMEGINVVMPVENEMSNPEHFLGCPGVLNATMLVVVILYAVVGFFGYLKYGEGVLGSITLNLPEDELLALAAKILVAVAVFFTYFLQMYAPMDILWLRMKERISQKYHNLGQIMLRTVSVTITVVLAVAVPDLELLIGLVGAIFFSTLGLLIPVVVQTVHKWERGLGKYSYILWKNALLLIVYIIVIVSGCYSSITKIIEKFT</sequence>
<feature type="transmembrane region" description="Helical" evidence="5">
    <location>
        <begin position="57"/>
        <end position="79"/>
    </location>
</feature>
<keyword evidence="4 5" id="KW-0472">Membrane</keyword>
<feature type="domain" description="Amino acid transporter transmembrane" evidence="6">
    <location>
        <begin position="52"/>
        <end position="455"/>
    </location>
</feature>
<dbReference type="PANTHER" id="PTHR22950:SF494">
    <property type="entry name" value="GH04538P"/>
    <property type="match status" value="1"/>
</dbReference>
<dbReference type="Pfam" id="PF01490">
    <property type="entry name" value="Aa_trans"/>
    <property type="match status" value="1"/>
</dbReference>
<comment type="subcellular location">
    <subcellularLocation>
        <location evidence="1">Membrane</location>
        <topology evidence="1">Multi-pass membrane protein</topology>
    </subcellularLocation>
</comment>
<feature type="transmembrane region" description="Helical" evidence="5">
    <location>
        <begin position="253"/>
        <end position="269"/>
    </location>
</feature>
<keyword evidence="8" id="KW-1185">Reference proteome</keyword>
<accession>A0A8J2W0R9</accession>
<dbReference type="EMBL" id="CAKASE010000049">
    <property type="protein sequence ID" value="CAG9562929.1"/>
    <property type="molecule type" value="Genomic_DNA"/>
</dbReference>
<evidence type="ECO:0000256" key="4">
    <source>
        <dbReference type="ARBA" id="ARBA00023136"/>
    </source>
</evidence>
<feature type="transmembrane region" description="Helical" evidence="5">
    <location>
        <begin position="209"/>
        <end position="233"/>
    </location>
</feature>